<evidence type="ECO:0000256" key="8">
    <source>
        <dbReference type="SAM" id="Phobius"/>
    </source>
</evidence>
<feature type="transmembrane region" description="Helical" evidence="8">
    <location>
        <begin position="293"/>
        <end position="316"/>
    </location>
</feature>
<keyword evidence="5 8" id="KW-0812">Transmembrane</keyword>
<dbReference type="PROSITE" id="PS50887">
    <property type="entry name" value="GGDEF"/>
    <property type="match status" value="1"/>
</dbReference>
<dbReference type="SMART" id="SM00267">
    <property type="entry name" value="GGDEF"/>
    <property type="match status" value="1"/>
</dbReference>
<evidence type="ECO:0000313" key="11">
    <source>
        <dbReference type="Proteomes" id="UP000694232"/>
    </source>
</evidence>
<dbReference type="InterPro" id="IPR000160">
    <property type="entry name" value="GGDEF_dom"/>
</dbReference>
<evidence type="ECO:0000256" key="1">
    <source>
        <dbReference type="ARBA" id="ARBA00001946"/>
    </source>
</evidence>
<feature type="transmembrane region" description="Helical" evidence="8">
    <location>
        <begin position="91"/>
        <end position="111"/>
    </location>
</feature>
<name>A0A975YM07_9VIBR</name>
<keyword evidence="7 8" id="KW-0472">Membrane</keyword>
<feature type="transmembrane region" description="Helical" evidence="8">
    <location>
        <begin position="48"/>
        <end position="79"/>
    </location>
</feature>
<feature type="transmembrane region" description="Helical" evidence="8">
    <location>
        <begin position="268"/>
        <end position="287"/>
    </location>
</feature>
<feature type="domain" description="GGDEF" evidence="9">
    <location>
        <begin position="355"/>
        <end position="482"/>
    </location>
</feature>
<proteinExistence type="predicted"/>
<evidence type="ECO:0000256" key="4">
    <source>
        <dbReference type="ARBA" id="ARBA00022475"/>
    </source>
</evidence>
<evidence type="ECO:0000256" key="6">
    <source>
        <dbReference type="ARBA" id="ARBA00022989"/>
    </source>
</evidence>
<protein>
    <recommendedName>
        <fullName evidence="3">diguanylate cyclase</fullName>
        <ecNumber evidence="3">2.7.7.65</ecNumber>
    </recommendedName>
</protein>
<dbReference type="RefSeq" id="WP_218561924.1">
    <property type="nucleotide sequence ID" value="NZ_CP076642.1"/>
</dbReference>
<keyword evidence="10" id="KW-0548">Nucleotidyltransferase</keyword>
<reference evidence="10" key="1">
    <citation type="submission" date="2021-06" db="EMBL/GenBank/DDBJ databases">
        <title>Vibrio nov. sp., novel gut bacterium isolated from Yellow Sea oyster.</title>
        <authorList>
            <person name="Muhammad N."/>
            <person name="Nguyen T.H."/>
            <person name="Lee Y.-J."/>
            <person name="Ko J."/>
            <person name="Kim S.-G."/>
        </authorList>
    </citation>
    <scope>NUCLEOTIDE SEQUENCE</scope>
    <source>
        <strain evidence="10">OG9-811</strain>
    </source>
</reference>
<organism evidence="10 11">
    <name type="scientific">Vibrio ostreae</name>
    <dbReference type="NCBI Taxonomy" id="2841925"/>
    <lineage>
        <taxon>Bacteria</taxon>
        <taxon>Pseudomonadati</taxon>
        <taxon>Pseudomonadota</taxon>
        <taxon>Gammaproteobacteria</taxon>
        <taxon>Vibrionales</taxon>
        <taxon>Vibrionaceae</taxon>
        <taxon>Vibrio</taxon>
    </lineage>
</organism>
<keyword evidence="11" id="KW-1185">Reference proteome</keyword>
<dbReference type="EMBL" id="CP076642">
    <property type="protein sequence ID" value="QXO16203.1"/>
    <property type="molecule type" value="Genomic_DNA"/>
</dbReference>
<dbReference type="NCBIfam" id="TIGR00254">
    <property type="entry name" value="GGDEF"/>
    <property type="match status" value="1"/>
</dbReference>
<dbReference type="EC" id="2.7.7.65" evidence="3"/>
<gene>
    <name evidence="10" type="ORF">KNV97_01390</name>
</gene>
<feature type="transmembrane region" description="Helical" evidence="8">
    <location>
        <begin position="244"/>
        <end position="261"/>
    </location>
</feature>
<feature type="transmembrane region" description="Helical" evidence="8">
    <location>
        <begin position="131"/>
        <end position="160"/>
    </location>
</feature>
<dbReference type="GO" id="GO:0005886">
    <property type="term" value="C:plasma membrane"/>
    <property type="evidence" value="ECO:0007669"/>
    <property type="project" value="UniProtKB-SubCell"/>
</dbReference>
<evidence type="ECO:0000259" key="9">
    <source>
        <dbReference type="PROSITE" id="PS50887"/>
    </source>
</evidence>
<evidence type="ECO:0000256" key="3">
    <source>
        <dbReference type="ARBA" id="ARBA00012528"/>
    </source>
</evidence>
<evidence type="ECO:0000256" key="5">
    <source>
        <dbReference type="ARBA" id="ARBA00022692"/>
    </source>
</evidence>
<dbReference type="PANTHER" id="PTHR45138">
    <property type="entry name" value="REGULATORY COMPONENTS OF SENSORY TRANSDUCTION SYSTEM"/>
    <property type="match status" value="1"/>
</dbReference>
<dbReference type="Proteomes" id="UP000694232">
    <property type="component" value="Chromosome 2"/>
</dbReference>
<feature type="transmembrane region" description="Helical" evidence="8">
    <location>
        <begin position="218"/>
        <end position="238"/>
    </location>
</feature>
<dbReference type="FunFam" id="3.30.70.270:FF:000001">
    <property type="entry name" value="Diguanylate cyclase domain protein"/>
    <property type="match status" value="1"/>
</dbReference>
<feature type="transmembrane region" description="Helical" evidence="8">
    <location>
        <begin position="19"/>
        <end position="36"/>
    </location>
</feature>
<dbReference type="InterPro" id="IPR050469">
    <property type="entry name" value="Diguanylate_Cyclase"/>
</dbReference>
<sequence>MAVNQEALAKFGPLVRTGWIRPLIVALIWLLLWRAASLMEYEPHASIWFPPAGVTFAIFLVLGWSYLPVLIVCCIGSTFWENSLYQAQQSASTLISTGLLFAAIHSCSYWVGATILKRSSERSGYLKVPHLILIFLLVAVLSSILAALGGSAALALTGIISNNEIASLWVPWWIGDLIGVVVVTPIIVTLLGGIYPEEGRWLTQYFKPLITNAPLGQFLLKLATSMVMLTVISLLVAYYPSSHIVFTVFFLGIAQMWIVFTETATRSFLSLALLSTLTALLIAWLGLSEKAMVYQFTIYLLAANTYFGLWVPHILVDNQKLRRLSEQDMLTEVESRGYFIRNAKEEIVRAKRYNQPISLLLFDVDNFKAINDTYGHSVGDKVLTHIARLVDETIRASDKVGRFGGDEFMVLLPGDDEQQALLLAERLRHVVACADFDELDYPVTCSFGIAEVHENDTFSSAFEQADNCLLEAKRAGRNQVNA</sequence>
<dbReference type="Pfam" id="PF05231">
    <property type="entry name" value="MASE1"/>
    <property type="match status" value="1"/>
</dbReference>
<dbReference type="CDD" id="cd01949">
    <property type="entry name" value="GGDEF"/>
    <property type="match status" value="1"/>
</dbReference>
<feature type="transmembrane region" description="Helical" evidence="8">
    <location>
        <begin position="172"/>
        <end position="197"/>
    </location>
</feature>
<dbReference type="PANTHER" id="PTHR45138:SF9">
    <property type="entry name" value="DIGUANYLATE CYCLASE DGCM-RELATED"/>
    <property type="match status" value="1"/>
</dbReference>
<keyword evidence="4" id="KW-1003">Cell membrane</keyword>
<evidence type="ECO:0000256" key="7">
    <source>
        <dbReference type="ARBA" id="ARBA00023136"/>
    </source>
</evidence>
<dbReference type="Pfam" id="PF00990">
    <property type="entry name" value="GGDEF"/>
    <property type="match status" value="1"/>
</dbReference>
<keyword evidence="6 8" id="KW-1133">Transmembrane helix</keyword>
<dbReference type="KEGG" id="vos:KNV97_01390"/>
<keyword evidence="10" id="KW-0808">Transferase</keyword>
<evidence type="ECO:0000256" key="2">
    <source>
        <dbReference type="ARBA" id="ARBA00004651"/>
    </source>
</evidence>
<dbReference type="AlphaFoldDB" id="A0A975YM07"/>
<evidence type="ECO:0000313" key="10">
    <source>
        <dbReference type="EMBL" id="QXO16203.1"/>
    </source>
</evidence>
<comment type="subcellular location">
    <subcellularLocation>
        <location evidence="2">Cell membrane</location>
        <topology evidence="2">Multi-pass membrane protein</topology>
    </subcellularLocation>
</comment>
<dbReference type="GO" id="GO:0052621">
    <property type="term" value="F:diguanylate cyclase activity"/>
    <property type="evidence" value="ECO:0007669"/>
    <property type="project" value="UniProtKB-EC"/>
</dbReference>
<accession>A0A975YM07</accession>
<comment type="cofactor">
    <cofactor evidence="1">
        <name>Mg(2+)</name>
        <dbReference type="ChEBI" id="CHEBI:18420"/>
    </cofactor>
</comment>
<dbReference type="InterPro" id="IPR007895">
    <property type="entry name" value="MASE1"/>
</dbReference>